<reference evidence="1" key="1">
    <citation type="submission" date="2012-04" db="EMBL/GenBank/DDBJ databases">
        <title>The Genome Sequence of Fusarium oxysporum melonis.</title>
        <authorList>
            <consortium name="The Broad Institute Genome Sequencing Platform"/>
            <person name="Ma L.-J."/>
            <person name="Gale L.R."/>
            <person name="Schwartz D.C."/>
            <person name="Zhou S."/>
            <person name="Corby-Kistler H."/>
            <person name="Young S.K."/>
            <person name="Zeng Q."/>
            <person name="Gargeya S."/>
            <person name="Fitzgerald M."/>
            <person name="Haas B."/>
            <person name="Abouelleil A."/>
            <person name="Alvarado L."/>
            <person name="Arachchi H.M."/>
            <person name="Berlin A."/>
            <person name="Brown A."/>
            <person name="Chapman S.B."/>
            <person name="Chen Z."/>
            <person name="Dunbar C."/>
            <person name="Freedman E."/>
            <person name="Gearin G."/>
            <person name="Goldberg J."/>
            <person name="Griggs A."/>
            <person name="Gujja S."/>
            <person name="Heiman D."/>
            <person name="Howarth C."/>
            <person name="Larson L."/>
            <person name="Lui A."/>
            <person name="MacDonald P.J.P."/>
            <person name="Montmayeur A."/>
            <person name="Murphy C."/>
            <person name="Neiman D."/>
            <person name="Pearson M."/>
            <person name="Priest M."/>
            <person name="Roberts A."/>
            <person name="Saif S."/>
            <person name="Shea T."/>
            <person name="Shenoy N."/>
            <person name="Sisk P."/>
            <person name="Stolte C."/>
            <person name="Sykes S."/>
            <person name="Wortman J."/>
            <person name="Nusbaum C."/>
            <person name="Birren B."/>
        </authorList>
    </citation>
    <scope>NUCLEOTIDE SEQUENCE</scope>
    <source>
        <strain evidence="1">26406</strain>
    </source>
</reference>
<dbReference type="EMBL" id="KI980375">
    <property type="protein sequence ID" value="EXK24526.1"/>
    <property type="molecule type" value="Genomic_DNA"/>
</dbReference>
<gene>
    <name evidence="1" type="ORF">FOMG_18749</name>
</gene>
<dbReference type="AlphaFoldDB" id="W9ZTX7"/>
<name>W9ZTX7_FUSOX</name>
<protein>
    <submittedName>
        <fullName evidence="1">Uncharacterized protein</fullName>
    </submittedName>
</protein>
<accession>W9ZTX7</accession>
<dbReference type="Proteomes" id="UP000030703">
    <property type="component" value="Unassembled WGS sequence"/>
</dbReference>
<proteinExistence type="predicted"/>
<sequence>MKVREHMILLAMSYSNSVTVWLSRTLKMEQRVLLYSYISVPCGDYQDRRVTNISALTSSRPCCRD</sequence>
<dbReference type="HOGENOM" id="CLU_2849790_0_0_1"/>
<organism evidence="1">
    <name type="scientific">Fusarium oxysporum f. sp. melonis 26406</name>
    <dbReference type="NCBI Taxonomy" id="1089452"/>
    <lineage>
        <taxon>Eukaryota</taxon>
        <taxon>Fungi</taxon>
        <taxon>Dikarya</taxon>
        <taxon>Ascomycota</taxon>
        <taxon>Pezizomycotina</taxon>
        <taxon>Sordariomycetes</taxon>
        <taxon>Hypocreomycetidae</taxon>
        <taxon>Hypocreales</taxon>
        <taxon>Nectriaceae</taxon>
        <taxon>Fusarium</taxon>
        <taxon>Fusarium oxysporum species complex</taxon>
    </lineage>
</organism>
<dbReference type="VEuPathDB" id="FungiDB:FOMG_18749"/>
<evidence type="ECO:0000313" key="1">
    <source>
        <dbReference type="EMBL" id="EXK24526.1"/>
    </source>
</evidence>
<reference evidence="1" key="2">
    <citation type="submission" date="2014-02" db="EMBL/GenBank/DDBJ databases">
        <title>Annotation of the Genome Sequence of Fusarium oxysporum f. sp. melonis 26406.</title>
        <authorList>
            <consortium name="The Broad Institute Genomics Platform"/>
            <person name="Ma L.-J."/>
            <person name="Corby-Kistler H."/>
            <person name="Broz K."/>
            <person name="Gale L.R."/>
            <person name="Jonkers W."/>
            <person name="O'Donnell K."/>
            <person name="Ploetz R."/>
            <person name="Steinberg C."/>
            <person name="Schwartz D.C."/>
            <person name="VanEtten H."/>
            <person name="Zhou S."/>
            <person name="Young S.K."/>
            <person name="Zeng Q."/>
            <person name="Gargeya S."/>
            <person name="Fitzgerald M."/>
            <person name="Abouelleil A."/>
            <person name="Alvarado L."/>
            <person name="Chapman S.B."/>
            <person name="Gainer-Dewar J."/>
            <person name="Goldberg J."/>
            <person name="Griggs A."/>
            <person name="Gujja S."/>
            <person name="Hansen M."/>
            <person name="Howarth C."/>
            <person name="Imamovic A."/>
            <person name="Ireland A."/>
            <person name="Larimer J."/>
            <person name="McCowan C."/>
            <person name="Murphy C."/>
            <person name="Pearson M."/>
            <person name="Poon T.W."/>
            <person name="Priest M."/>
            <person name="Roberts A."/>
            <person name="Saif S."/>
            <person name="Shea T."/>
            <person name="Sykes S."/>
            <person name="Wortman J."/>
            <person name="Nusbaum C."/>
            <person name="Birren B."/>
        </authorList>
    </citation>
    <scope>NUCLEOTIDE SEQUENCE</scope>
    <source>
        <strain evidence="1">26406</strain>
    </source>
</reference>